<sequence length="91" mass="11106">MNCTEEQWKRDRSAGTRAPSEPDVYLPAMWPVEMQGLALDWFKAWRKRRLYRRLLRLSDRQLRLRDLSRPLLLAKALMPLRQMVREQRNLR</sequence>
<name>A0ABU9M4Y6_STUCH</name>
<evidence type="ECO:0000313" key="2">
    <source>
        <dbReference type="EMBL" id="MEL7558292.1"/>
    </source>
</evidence>
<feature type="compositionally biased region" description="Basic and acidic residues" evidence="1">
    <location>
        <begin position="1"/>
        <end position="14"/>
    </location>
</feature>
<feature type="region of interest" description="Disordered" evidence="1">
    <location>
        <begin position="1"/>
        <end position="21"/>
    </location>
</feature>
<accession>A0ABU9M4Y6</accession>
<keyword evidence="3" id="KW-1185">Reference proteome</keyword>
<comment type="caution">
    <text evidence="2">The sequence shown here is derived from an EMBL/GenBank/DDBJ whole genome shotgun (WGS) entry which is preliminary data.</text>
</comment>
<proteinExistence type="predicted"/>
<gene>
    <name evidence="2" type="ORF">AAGW23_05475</name>
</gene>
<reference evidence="2 3" key="1">
    <citation type="submission" date="2024-04" db="EMBL/GenBank/DDBJ databases">
        <title>Draft Genome Sequence of Isolates Cultured from Underwater Hawaii Seamounts in the North Pacific Ocean.</title>
        <authorList>
            <person name="Sharma I."/>
            <person name="Darden B."/>
            <person name="Creggett J."/>
            <person name="Taylor S."/>
            <person name="Grant M.P."/>
            <person name="Scott J."/>
            <person name="Attles S."/>
            <person name="Walker S."/>
            <person name="Johnson G."/>
            <person name="St. Cloud C."/>
        </authorList>
    </citation>
    <scope>NUCLEOTIDE SEQUENCE [LARGE SCALE GENOMIC DNA]</scope>
    <source>
        <strain evidence="2 3">03GJ23</strain>
    </source>
</reference>
<dbReference type="EMBL" id="JBCFXD010000002">
    <property type="protein sequence ID" value="MEL7558292.1"/>
    <property type="molecule type" value="Genomic_DNA"/>
</dbReference>
<protein>
    <submittedName>
        <fullName evidence="2">Uncharacterized protein</fullName>
    </submittedName>
</protein>
<evidence type="ECO:0000313" key="3">
    <source>
        <dbReference type="Proteomes" id="UP001467669"/>
    </source>
</evidence>
<dbReference type="Proteomes" id="UP001467669">
    <property type="component" value="Unassembled WGS sequence"/>
</dbReference>
<organism evidence="2 3">
    <name type="scientific">Stutzerimonas chloritidismutans</name>
    <name type="common">Pseudomonas chloritidismutans</name>
    <dbReference type="NCBI Taxonomy" id="203192"/>
    <lineage>
        <taxon>Bacteria</taxon>
        <taxon>Pseudomonadati</taxon>
        <taxon>Pseudomonadota</taxon>
        <taxon>Gammaproteobacteria</taxon>
        <taxon>Pseudomonadales</taxon>
        <taxon>Pseudomonadaceae</taxon>
        <taxon>Stutzerimonas</taxon>
    </lineage>
</organism>
<evidence type="ECO:0000256" key="1">
    <source>
        <dbReference type="SAM" id="MobiDB-lite"/>
    </source>
</evidence>
<dbReference type="RefSeq" id="WP_342405329.1">
    <property type="nucleotide sequence ID" value="NZ_JBCFXD010000002.1"/>
</dbReference>